<proteinExistence type="predicted"/>
<comment type="subcellular location">
    <subcellularLocation>
        <location evidence="1">Endomembrane system</location>
    </subcellularLocation>
</comment>
<evidence type="ECO:0000313" key="5">
    <source>
        <dbReference type="EMBL" id="KAK4783167.1"/>
    </source>
</evidence>
<dbReference type="InterPro" id="IPR023175">
    <property type="entry name" value="Vta1/CALS_N_sf"/>
</dbReference>
<dbReference type="Proteomes" id="UP001346149">
    <property type="component" value="Unassembled WGS sequence"/>
</dbReference>
<feature type="domain" description="Callose synthase helical" evidence="4">
    <location>
        <begin position="105"/>
        <end position="222"/>
    </location>
</feature>
<accession>A0AAN7QXZ2</accession>
<dbReference type="GO" id="GO:0012505">
    <property type="term" value="C:endomembrane system"/>
    <property type="evidence" value="ECO:0007669"/>
    <property type="project" value="UniProtKB-SubCell"/>
</dbReference>
<evidence type="ECO:0000259" key="4">
    <source>
        <dbReference type="Pfam" id="PF25968"/>
    </source>
</evidence>
<name>A0AAN7QXZ2_TRANT</name>
<dbReference type="InterPro" id="IPR058851">
    <property type="entry name" value="CALS1_helical"/>
</dbReference>
<evidence type="ECO:0000256" key="3">
    <source>
        <dbReference type="SAM" id="MobiDB-lite"/>
    </source>
</evidence>
<protein>
    <recommendedName>
        <fullName evidence="4">Callose synthase helical domain-containing protein</fullName>
    </recommendedName>
</protein>
<sequence>MSLRRASDPLPQRQISRTQTAGSLGDMMDSEVVPSSLVEIALILRVANEVEASNPRVAHLSSTRMSMYGLSTIDLCLSNSISEETISMPFTSKPSFTWATKLIVEIINEIFDKIDELIFNDTLITELNMSNLPSLYQKFVQLIEYLLANKKEDKNKVVIVLLDMLEVVTRDILEDELPSMLDSSHGTYTGRLDTMTPLDQHQFFGTLNFPVIPETEAWKEKIL</sequence>
<evidence type="ECO:0000313" key="6">
    <source>
        <dbReference type="Proteomes" id="UP001346149"/>
    </source>
</evidence>
<dbReference type="AlphaFoldDB" id="A0AAN7QXZ2"/>
<dbReference type="Pfam" id="PF25968">
    <property type="entry name" value="CALS1"/>
    <property type="match status" value="1"/>
</dbReference>
<feature type="region of interest" description="Disordered" evidence="3">
    <location>
        <begin position="1"/>
        <end position="27"/>
    </location>
</feature>
<evidence type="ECO:0000256" key="2">
    <source>
        <dbReference type="ARBA" id="ARBA00023136"/>
    </source>
</evidence>
<organism evidence="5 6">
    <name type="scientific">Trapa natans</name>
    <name type="common">Water chestnut</name>
    <dbReference type="NCBI Taxonomy" id="22666"/>
    <lineage>
        <taxon>Eukaryota</taxon>
        <taxon>Viridiplantae</taxon>
        <taxon>Streptophyta</taxon>
        <taxon>Embryophyta</taxon>
        <taxon>Tracheophyta</taxon>
        <taxon>Spermatophyta</taxon>
        <taxon>Magnoliopsida</taxon>
        <taxon>eudicotyledons</taxon>
        <taxon>Gunneridae</taxon>
        <taxon>Pentapetalae</taxon>
        <taxon>rosids</taxon>
        <taxon>malvids</taxon>
        <taxon>Myrtales</taxon>
        <taxon>Lythraceae</taxon>
        <taxon>Trapa</taxon>
    </lineage>
</organism>
<comment type="caution">
    <text evidence="5">The sequence shown here is derived from an EMBL/GenBank/DDBJ whole genome shotgun (WGS) entry which is preliminary data.</text>
</comment>
<keyword evidence="6" id="KW-1185">Reference proteome</keyword>
<keyword evidence="2" id="KW-0472">Membrane</keyword>
<dbReference type="EMBL" id="JAXQNO010000015">
    <property type="protein sequence ID" value="KAK4783167.1"/>
    <property type="molecule type" value="Genomic_DNA"/>
</dbReference>
<reference evidence="5 6" key="1">
    <citation type="journal article" date="2023" name="Hortic Res">
        <title>Pangenome of water caltrop reveals structural variations and asymmetric subgenome divergence after allopolyploidization.</title>
        <authorList>
            <person name="Zhang X."/>
            <person name="Chen Y."/>
            <person name="Wang L."/>
            <person name="Yuan Y."/>
            <person name="Fang M."/>
            <person name="Shi L."/>
            <person name="Lu R."/>
            <person name="Comes H.P."/>
            <person name="Ma Y."/>
            <person name="Chen Y."/>
            <person name="Huang G."/>
            <person name="Zhou Y."/>
            <person name="Zheng Z."/>
            <person name="Qiu Y."/>
        </authorList>
    </citation>
    <scope>NUCLEOTIDE SEQUENCE [LARGE SCALE GENOMIC DNA]</scope>
    <source>
        <strain evidence="5">F231</strain>
    </source>
</reference>
<dbReference type="Gene3D" id="1.25.40.270">
    <property type="entry name" value="Vacuolar protein sorting-associated protein vta1"/>
    <property type="match status" value="1"/>
</dbReference>
<gene>
    <name evidence="5" type="ORF">SAY86_007541</name>
</gene>
<evidence type="ECO:0000256" key="1">
    <source>
        <dbReference type="ARBA" id="ARBA00004308"/>
    </source>
</evidence>
<feature type="compositionally biased region" description="Polar residues" evidence="3">
    <location>
        <begin position="13"/>
        <end position="22"/>
    </location>
</feature>